<evidence type="ECO:0000256" key="1">
    <source>
        <dbReference type="SAM" id="MobiDB-lite"/>
    </source>
</evidence>
<keyword evidence="2" id="KW-1133">Transmembrane helix</keyword>
<proteinExistence type="predicted"/>
<dbReference type="AlphaFoldDB" id="A0A9D4Y3M8"/>
<evidence type="ECO:0000256" key="2">
    <source>
        <dbReference type="SAM" id="Phobius"/>
    </source>
</evidence>
<evidence type="ECO:0000313" key="3">
    <source>
        <dbReference type="EMBL" id="KAI5431742.1"/>
    </source>
</evidence>
<accession>A0A9D4Y3M8</accession>
<keyword evidence="2" id="KW-0472">Membrane</keyword>
<reference evidence="3 4" key="1">
    <citation type="journal article" date="2022" name="Nat. Genet.">
        <title>Improved pea reference genome and pan-genome highlight genomic features and evolutionary characteristics.</title>
        <authorList>
            <person name="Yang T."/>
            <person name="Liu R."/>
            <person name="Luo Y."/>
            <person name="Hu S."/>
            <person name="Wang D."/>
            <person name="Wang C."/>
            <person name="Pandey M.K."/>
            <person name="Ge S."/>
            <person name="Xu Q."/>
            <person name="Li N."/>
            <person name="Li G."/>
            <person name="Huang Y."/>
            <person name="Saxena R.K."/>
            <person name="Ji Y."/>
            <person name="Li M."/>
            <person name="Yan X."/>
            <person name="He Y."/>
            <person name="Liu Y."/>
            <person name="Wang X."/>
            <person name="Xiang C."/>
            <person name="Varshney R.K."/>
            <person name="Ding H."/>
            <person name="Gao S."/>
            <person name="Zong X."/>
        </authorList>
    </citation>
    <scope>NUCLEOTIDE SEQUENCE [LARGE SCALE GENOMIC DNA]</scope>
    <source>
        <strain evidence="3 4">cv. Zhongwan 6</strain>
    </source>
</reference>
<comment type="caution">
    <text evidence="3">The sequence shown here is derived from an EMBL/GenBank/DDBJ whole genome shotgun (WGS) entry which is preliminary data.</text>
</comment>
<keyword evidence="2" id="KW-0812">Transmembrane</keyword>
<feature type="region of interest" description="Disordered" evidence="1">
    <location>
        <begin position="83"/>
        <end position="120"/>
    </location>
</feature>
<dbReference type="Proteomes" id="UP001058974">
    <property type="component" value="Chromosome 3"/>
</dbReference>
<dbReference type="EMBL" id="JAMSHJ010000003">
    <property type="protein sequence ID" value="KAI5431742.1"/>
    <property type="molecule type" value="Genomic_DNA"/>
</dbReference>
<gene>
    <name evidence="3" type="ORF">KIW84_035782</name>
</gene>
<feature type="transmembrane region" description="Helical" evidence="2">
    <location>
        <begin position="23"/>
        <end position="43"/>
    </location>
</feature>
<name>A0A9D4Y3M8_PEA</name>
<keyword evidence="4" id="KW-1185">Reference proteome</keyword>
<sequence length="120" mass="12757">MPIQHSAVQGGHGMVMNWNAMDYAHGGLLGKCSAFAVLILFLVGAPRYRHFKPSGNPLARELEARKLNLEKLISTLEMTEGDVLGEAAAAEGAERQGEEGEADASPDDGTDDDADSESDD</sequence>
<protein>
    <submittedName>
        <fullName evidence="3">Uncharacterized protein</fullName>
    </submittedName>
</protein>
<feature type="compositionally biased region" description="Acidic residues" evidence="1">
    <location>
        <begin position="99"/>
        <end position="120"/>
    </location>
</feature>
<organism evidence="3 4">
    <name type="scientific">Pisum sativum</name>
    <name type="common">Garden pea</name>
    <name type="synonym">Lathyrus oleraceus</name>
    <dbReference type="NCBI Taxonomy" id="3888"/>
    <lineage>
        <taxon>Eukaryota</taxon>
        <taxon>Viridiplantae</taxon>
        <taxon>Streptophyta</taxon>
        <taxon>Embryophyta</taxon>
        <taxon>Tracheophyta</taxon>
        <taxon>Spermatophyta</taxon>
        <taxon>Magnoliopsida</taxon>
        <taxon>eudicotyledons</taxon>
        <taxon>Gunneridae</taxon>
        <taxon>Pentapetalae</taxon>
        <taxon>rosids</taxon>
        <taxon>fabids</taxon>
        <taxon>Fabales</taxon>
        <taxon>Fabaceae</taxon>
        <taxon>Papilionoideae</taxon>
        <taxon>50 kb inversion clade</taxon>
        <taxon>NPAAA clade</taxon>
        <taxon>Hologalegina</taxon>
        <taxon>IRL clade</taxon>
        <taxon>Fabeae</taxon>
        <taxon>Lathyrus</taxon>
    </lineage>
</organism>
<dbReference type="Gramene" id="Psat03G0578200-T1">
    <property type="protein sequence ID" value="KAI5431742.1"/>
    <property type="gene ID" value="KIW84_035782"/>
</dbReference>
<evidence type="ECO:0000313" key="4">
    <source>
        <dbReference type="Proteomes" id="UP001058974"/>
    </source>
</evidence>